<protein>
    <submittedName>
        <fullName evidence="1">Uncharacterized protein</fullName>
    </submittedName>
</protein>
<proteinExistence type="predicted"/>
<keyword evidence="2" id="KW-1185">Reference proteome</keyword>
<accession>A0A8B6HRF7</accession>
<evidence type="ECO:0000313" key="2">
    <source>
        <dbReference type="Proteomes" id="UP000596742"/>
    </source>
</evidence>
<name>A0A8B6HRF7_MYTGA</name>
<comment type="caution">
    <text evidence="1">The sequence shown here is derived from an EMBL/GenBank/DDBJ whole genome shotgun (WGS) entry which is preliminary data.</text>
</comment>
<dbReference type="Proteomes" id="UP000596742">
    <property type="component" value="Unassembled WGS sequence"/>
</dbReference>
<reference evidence="1" key="1">
    <citation type="submission" date="2018-11" db="EMBL/GenBank/DDBJ databases">
        <authorList>
            <person name="Alioto T."/>
            <person name="Alioto T."/>
        </authorList>
    </citation>
    <scope>NUCLEOTIDE SEQUENCE</scope>
</reference>
<organism evidence="1 2">
    <name type="scientific">Mytilus galloprovincialis</name>
    <name type="common">Mediterranean mussel</name>
    <dbReference type="NCBI Taxonomy" id="29158"/>
    <lineage>
        <taxon>Eukaryota</taxon>
        <taxon>Metazoa</taxon>
        <taxon>Spiralia</taxon>
        <taxon>Lophotrochozoa</taxon>
        <taxon>Mollusca</taxon>
        <taxon>Bivalvia</taxon>
        <taxon>Autobranchia</taxon>
        <taxon>Pteriomorphia</taxon>
        <taxon>Mytilida</taxon>
        <taxon>Mytiloidea</taxon>
        <taxon>Mytilidae</taxon>
        <taxon>Mytilinae</taxon>
        <taxon>Mytilus</taxon>
    </lineage>
</organism>
<gene>
    <name evidence="1" type="ORF">MGAL_10B080816</name>
</gene>
<sequence>MVIGVIGPRGHLAILLVVLVQEQEHDDVTLLTQHLVDHRVLGTQGNRKHVLVLFVQLMETGVLGWAGQYVVLVAILAIKLDPASVIVRYHRRMALTVMGSHLKYLTAALLCVQLMEIGDHGQTGQSVVLVVILAIKQDPVSVMNRHHHQMAHTVMEKSFEVR</sequence>
<dbReference type="EMBL" id="UYJE01010458">
    <property type="protein sequence ID" value="VDI83381.1"/>
    <property type="molecule type" value="Genomic_DNA"/>
</dbReference>
<evidence type="ECO:0000313" key="1">
    <source>
        <dbReference type="EMBL" id="VDI83381.1"/>
    </source>
</evidence>
<dbReference type="AlphaFoldDB" id="A0A8B6HRF7"/>